<dbReference type="Proteomes" id="UP000825935">
    <property type="component" value="Chromosome 28"/>
</dbReference>
<protein>
    <recommendedName>
        <fullName evidence="4">Glycosyltransferase</fullName>
        <ecNumber evidence="4">2.4.1.-</ecNumber>
    </recommendedName>
</protein>
<keyword evidence="6" id="KW-1185">Reference proteome</keyword>
<dbReference type="PANTHER" id="PTHR11926">
    <property type="entry name" value="GLUCOSYL/GLUCURONOSYL TRANSFERASES"/>
    <property type="match status" value="1"/>
</dbReference>
<dbReference type="OrthoDB" id="5835829at2759"/>
<dbReference type="SUPFAM" id="SSF53756">
    <property type="entry name" value="UDP-Glycosyltransferase/glycogen phosphorylase"/>
    <property type="match status" value="1"/>
</dbReference>
<dbReference type="CDD" id="cd03784">
    <property type="entry name" value="GT1_Gtf-like"/>
    <property type="match status" value="1"/>
</dbReference>
<dbReference type="GO" id="GO:0080043">
    <property type="term" value="F:quercetin 3-O-glucosyltransferase activity"/>
    <property type="evidence" value="ECO:0007669"/>
    <property type="project" value="TreeGrafter"/>
</dbReference>
<proteinExistence type="inferred from homology"/>
<evidence type="ECO:0000313" key="5">
    <source>
        <dbReference type="EMBL" id="KAH7293058.1"/>
    </source>
</evidence>
<gene>
    <name evidence="5" type="ORF">KP509_28G010000</name>
</gene>
<comment type="caution">
    <text evidence="5">The sequence shown here is derived from an EMBL/GenBank/DDBJ whole genome shotgun (WGS) entry which is preliminary data.</text>
</comment>
<comment type="similarity">
    <text evidence="1 3">Belongs to the UDP-glycosyltransferase family.</text>
</comment>
<keyword evidence="3" id="KW-0328">Glycosyltransferase</keyword>
<dbReference type="Pfam" id="PF00201">
    <property type="entry name" value="UDPGT"/>
    <property type="match status" value="1"/>
</dbReference>
<dbReference type="InterPro" id="IPR035595">
    <property type="entry name" value="UDP_glycos_trans_CS"/>
</dbReference>
<keyword evidence="2 3" id="KW-0808">Transferase</keyword>
<evidence type="ECO:0000313" key="6">
    <source>
        <dbReference type="Proteomes" id="UP000825935"/>
    </source>
</evidence>
<name>A0A8T2RBL7_CERRI</name>
<dbReference type="GO" id="GO:0080044">
    <property type="term" value="F:quercetin 7-O-glucosyltransferase activity"/>
    <property type="evidence" value="ECO:0007669"/>
    <property type="project" value="TreeGrafter"/>
</dbReference>
<reference evidence="5" key="1">
    <citation type="submission" date="2021-08" db="EMBL/GenBank/DDBJ databases">
        <title>WGS assembly of Ceratopteris richardii.</title>
        <authorList>
            <person name="Marchant D.B."/>
            <person name="Chen G."/>
            <person name="Jenkins J."/>
            <person name="Shu S."/>
            <person name="Leebens-Mack J."/>
            <person name="Grimwood J."/>
            <person name="Schmutz J."/>
            <person name="Soltis P."/>
            <person name="Soltis D."/>
            <person name="Chen Z.-H."/>
        </authorList>
    </citation>
    <scope>NUCLEOTIDE SEQUENCE</scope>
    <source>
        <strain evidence="5">Whitten #5841</strain>
        <tissue evidence="5">Leaf</tissue>
    </source>
</reference>
<dbReference type="FunFam" id="3.40.50.2000:FF:000056">
    <property type="entry name" value="Glycosyltransferase"/>
    <property type="match status" value="1"/>
</dbReference>
<evidence type="ECO:0000256" key="4">
    <source>
        <dbReference type="RuleBase" id="RU362057"/>
    </source>
</evidence>
<dbReference type="Gene3D" id="3.40.50.2000">
    <property type="entry name" value="Glycogen Phosphorylase B"/>
    <property type="match status" value="2"/>
</dbReference>
<dbReference type="PROSITE" id="PS00375">
    <property type="entry name" value="UDPGT"/>
    <property type="match status" value="1"/>
</dbReference>
<dbReference type="PANTHER" id="PTHR11926:SF774">
    <property type="entry name" value="UDP-GLYCOSYLTRANSFERASE 85A1-RELATED"/>
    <property type="match status" value="1"/>
</dbReference>
<evidence type="ECO:0000256" key="2">
    <source>
        <dbReference type="ARBA" id="ARBA00022679"/>
    </source>
</evidence>
<dbReference type="EMBL" id="CM035433">
    <property type="protein sequence ID" value="KAH7293058.1"/>
    <property type="molecule type" value="Genomic_DNA"/>
</dbReference>
<evidence type="ECO:0000256" key="3">
    <source>
        <dbReference type="RuleBase" id="RU003718"/>
    </source>
</evidence>
<sequence length="480" mass="53512">MSALTVLQSMANFASIERTKKEAHIVAVPLPFKGHLVPLLEIVDRLSREGISISVILTSDMHSFATSYGELSHDCSTGLPIRLISLTDWDLAPGDHYDDGAGLDALQLRLDGLTAKIEDVLQKIQKEASSPQITCLLSDMGFYGAQELAEKFSINLVRYWHQSAASLCYYSCVAQGLQIPTDEHTIINCIPGAPPHTLSSVPTNLRPEIVGEIFFSSFLKPYKDVDNRVPIFLNTVEPMEPEALKALRAQGWNILCVGPLLHSMYSMRSTSLCSPLKDRLGSHECLSWLDLKAEGSVLYVCFGTLFHLQKKEFEEVALGIEESNLSFLWSLHSDHVPGDCRSFLEGFIQRTKLRGLVLPWVPQLDVLSHRSVGGFLSHCGWNSTLESIYCGVPMIGRPVGADQPLNLLCLCETWKMCLRLDGEIDKEKVKNTITDLFARNELKDSADRLRDVIGEWCEKGYNTVSFEVLVRLIKDSESPK</sequence>
<dbReference type="EC" id="2.4.1.-" evidence="4"/>
<dbReference type="AlphaFoldDB" id="A0A8T2RBL7"/>
<accession>A0A8T2RBL7</accession>
<evidence type="ECO:0000256" key="1">
    <source>
        <dbReference type="ARBA" id="ARBA00009995"/>
    </source>
</evidence>
<dbReference type="InterPro" id="IPR002213">
    <property type="entry name" value="UDP_glucos_trans"/>
</dbReference>
<organism evidence="5 6">
    <name type="scientific">Ceratopteris richardii</name>
    <name type="common">Triangle waterfern</name>
    <dbReference type="NCBI Taxonomy" id="49495"/>
    <lineage>
        <taxon>Eukaryota</taxon>
        <taxon>Viridiplantae</taxon>
        <taxon>Streptophyta</taxon>
        <taxon>Embryophyta</taxon>
        <taxon>Tracheophyta</taxon>
        <taxon>Polypodiopsida</taxon>
        <taxon>Polypodiidae</taxon>
        <taxon>Polypodiales</taxon>
        <taxon>Pteridineae</taxon>
        <taxon>Pteridaceae</taxon>
        <taxon>Parkerioideae</taxon>
        <taxon>Ceratopteris</taxon>
    </lineage>
</organism>